<dbReference type="InterPro" id="IPR036165">
    <property type="entry name" value="YefM-like_sf"/>
</dbReference>
<name>A0A9D1P5K2_9FIRM</name>
<dbReference type="EMBL" id="DVOT01000005">
    <property type="protein sequence ID" value="HIV26361.1"/>
    <property type="molecule type" value="Genomic_DNA"/>
</dbReference>
<comment type="similarity">
    <text evidence="1">Belongs to the phD/YefM antitoxin family.</text>
</comment>
<reference evidence="2" key="1">
    <citation type="submission" date="2020-10" db="EMBL/GenBank/DDBJ databases">
        <authorList>
            <person name="Gilroy R."/>
        </authorList>
    </citation>
    <scope>NUCLEOTIDE SEQUENCE</scope>
    <source>
        <strain evidence="2">CHK183-6373</strain>
    </source>
</reference>
<evidence type="ECO:0000256" key="1">
    <source>
        <dbReference type="ARBA" id="ARBA00009981"/>
    </source>
</evidence>
<comment type="caution">
    <text evidence="2">The sequence shown here is derived from an EMBL/GenBank/DDBJ whole genome shotgun (WGS) entry which is preliminary data.</text>
</comment>
<accession>A0A9D1P5K2</accession>
<organism evidence="2 3">
    <name type="scientific">Candidatus Ornithocaccomicrobium faecavium</name>
    <dbReference type="NCBI Taxonomy" id="2840890"/>
    <lineage>
        <taxon>Bacteria</taxon>
        <taxon>Bacillati</taxon>
        <taxon>Bacillota</taxon>
        <taxon>Clostridia</taxon>
        <taxon>Candidatus Ornithocaccomicrobium</taxon>
    </lineage>
</organism>
<evidence type="ECO:0000313" key="3">
    <source>
        <dbReference type="Proteomes" id="UP000886884"/>
    </source>
</evidence>
<evidence type="ECO:0000313" key="2">
    <source>
        <dbReference type="EMBL" id="HIV26361.1"/>
    </source>
</evidence>
<proteinExistence type="inferred from homology"/>
<dbReference type="SUPFAM" id="SSF143120">
    <property type="entry name" value="YefM-like"/>
    <property type="match status" value="1"/>
</dbReference>
<dbReference type="Proteomes" id="UP000886884">
    <property type="component" value="Unassembled WGS sequence"/>
</dbReference>
<protein>
    <submittedName>
        <fullName evidence="2">Type II toxin-antitoxin system Phd/YefM family antitoxin</fullName>
    </submittedName>
</protein>
<dbReference type="AlphaFoldDB" id="A0A9D1P5K2"/>
<gene>
    <name evidence="2" type="ORF">IAA64_00195</name>
</gene>
<sequence length="84" mass="9522">MQCIPIRDLKNTAAISEMCKKSAAPIYVTKNGYNDMVIMSAEVYDRIRLVSVYEKLMEAEADIDEGRVMEGSASLRKLREKYGL</sequence>
<reference evidence="2" key="2">
    <citation type="journal article" date="2021" name="PeerJ">
        <title>Extensive microbial diversity within the chicken gut microbiome revealed by metagenomics and culture.</title>
        <authorList>
            <person name="Gilroy R."/>
            <person name="Ravi A."/>
            <person name="Getino M."/>
            <person name="Pursley I."/>
            <person name="Horton D.L."/>
            <person name="Alikhan N.F."/>
            <person name="Baker D."/>
            <person name="Gharbi K."/>
            <person name="Hall N."/>
            <person name="Watson M."/>
            <person name="Adriaenssens E.M."/>
            <person name="Foster-Nyarko E."/>
            <person name="Jarju S."/>
            <person name="Secka A."/>
            <person name="Antonio M."/>
            <person name="Oren A."/>
            <person name="Chaudhuri R.R."/>
            <person name="La Ragione R."/>
            <person name="Hildebrand F."/>
            <person name="Pallen M.J."/>
        </authorList>
    </citation>
    <scope>NUCLEOTIDE SEQUENCE</scope>
    <source>
        <strain evidence="2">CHK183-6373</strain>
    </source>
</reference>